<dbReference type="Proteomes" id="UP001165378">
    <property type="component" value="Unassembled WGS sequence"/>
</dbReference>
<dbReference type="RefSeq" id="WP_235055338.1">
    <property type="nucleotide sequence ID" value="NZ_JAKFHA010000017.1"/>
</dbReference>
<accession>A0AA41U1D5</accession>
<sequence length="357" mass="37407">MSGRGEPPKGSRGGGPDGEDEFRVVFDESFVRAAVLHEPSAQERLRTGKGPRRLRRVLGVPAGVFRVGVLMSSVVLVLAAALYLGAQRGATTVHDSVYAPTVLVRVSLAPGPGVAPVLVAAGADPFAGTPAAFWSEGRAGILLPVSTSTSHFNGPQVQEALELARDFVTGTQLDPEVWGGTRPWAVALNLEADSYAQLTAALDHPVDDDKHAATGWVTRFDPQQIAVEGTKVRVSAIAAVAETPSGELVVTLDGVFVYAVQAKADAAWMRFVVHRAWEFRVDKAGLRNGKIRVRRIATVAAPQACDADSSAFFRPLFTAGTTAPATTWGTVAALDAHQTLGTLPATGKSCGVLSAAV</sequence>
<comment type="caution">
    <text evidence="2">The sequence shown here is derived from an EMBL/GenBank/DDBJ whole genome shotgun (WGS) entry which is preliminary data.</text>
</comment>
<dbReference type="AlphaFoldDB" id="A0AA41U1D5"/>
<dbReference type="EMBL" id="JAKFHA010000017">
    <property type="protein sequence ID" value="MCF2530683.1"/>
    <property type="molecule type" value="Genomic_DNA"/>
</dbReference>
<keyword evidence="1" id="KW-1133">Transmembrane helix</keyword>
<evidence type="ECO:0000256" key="1">
    <source>
        <dbReference type="SAM" id="Phobius"/>
    </source>
</evidence>
<organism evidence="2 3">
    <name type="scientific">Yinghuangia soli</name>
    <dbReference type="NCBI Taxonomy" id="2908204"/>
    <lineage>
        <taxon>Bacteria</taxon>
        <taxon>Bacillati</taxon>
        <taxon>Actinomycetota</taxon>
        <taxon>Actinomycetes</taxon>
        <taxon>Kitasatosporales</taxon>
        <taxon>Streptomycetaceae</taxon>
        <taxon>Yinghuangia</taxon>
    </lineage>
</organism>
<keyword evidence="1" id="KW-0472">Membrane</keyword>
<proteinExistence type="predicted"/>
<keyword evidence="1" id="KW-0812">Transmembrane</keyword>
<gene>
    <name evidence="2" type="ORF">LZ495_26160</name>
</gene>
<feature type="transmembrane region" description="Helical" evidence="1">
    <location>
        <begin position="63"/>
        <end position="86"/>
    </location>
</feature>
<protein>
    <submittedName>
        <fullName evidence="2">Uncharacterized protein</fullName>
    </submittedName>
</protein>
<keyword evidence="3" id="KW-1185">Reference proteome</keyword>
<evidence type="ECO:0000313" key="2">
    <source>
        <dbReference type="EMBL" id="MCF2530683.1"/>
    </source>
</evidence>
<evidence type="ECO:0000313" key="3">
    <source>
        <dbReference type="Proteomes" id="UP001165378"/>
    </source>
</evidence>
<name>A0AA41U1D5_9ACTN</name>
<reference evidence="2" key="1">
    <citation type="submission" date="2022-01" db="EMBL/GenBank/DDBJ databases">
        <title>Genome-Based Taxonomic Classification of the Phylum Actinobacteria.</title>
        <authorList>
            <person name="Gao Y."/>
        </authorList>
    </citation>
    <scope>NUCLEOTIDE SEQUENCE</scope>
    <source>
        <strain evidence="2">KLBMP 8922</strain>
    </source>
</reference>